<dbReference type="Pfam" id="PF00080">
    <property type="entry name" value="Sod_Cu"/>
    <property type="match status" value="1"/>
</dbReference>
<proteinExistence type="inferred from homology"/>
<dbReference type="CDD" id="cd00305">
    <property type="entry name" value="Cu-Zn_Superoxide_Dismutase"/>
    <property type="match status" value="1"/>
</dbReference>
<feature type="compositionally biased region" description="Basic and acidic residues" evidence="2">
    <location>
        <begin position="34"/>
        <end position="44"/>
    </location>
</feature>
<accession>A0A8J7CMH0</accession>
<organism evidence="4 5">
    <name type="scientific">Candidatus Polarisedimenticola svalbardensis</name>
    <dbReference type="NCBI Taxonomy" id="2886004"/>
    <lineage>
        <taxon>Bacteria</taxon>
        <taxon>Pseudomonadati</taxon>
        <taxon>Acidobacteriota</taxon>
        <taxon>Candidatus Polarisedimenticolia</taxon>
        <taxon>Candidatus Polarisedimenticolales</taxon>
        <taxon>Candidatus Polarisedimenticolaceae</taxon>
        <taxon>Candidatus Polarisedimenticola</taxon>
    </lineage>
</organism>
<dbReference type="InterPro" id="IPR018152">
    <property type="entry name" value="SOD_Cu/Zn_BS"/>
</dbReference>
<evidence type="ECO:0000256" key="2">
    <source>
        <dbReference type="SAM" id="MobiDB-lite"/>
    </source>
</evidence>
<dbReference type="InterPro" id="IPR036423">
    <property type="entry name" value="SOD-like_Cu/Zn_dom_sf"/>
</dbReference>
<dbReference type="PANTHER" id="PTHR10003">
    <property type="entry name" value="SUPEROXIDE DISMUTASE CU-ZN -RELATED"/>
    <property type="match status" value="1"/>
</dbReference>
<sequence>MSGMAIFAETDGNVTVTLEIEKAPPGTHAAHLHEFGDCSSDDGKSAGGHWNPTTDDHGKWGEEHFHLGDLGNIEVGEDGYGALTMSTDMWSLGTGDDNDIVGLGIIVHASADDFTTQPTGAAGGRIGCGVVVKK</sequence>
<evidence type="ECO:0000313" key="5">
    <source>
        <dbReference type="Proteomes" id="UP000648239"/>
    </source>
</evidence>
<dbReference type="SUPFAM" id="SSF49329">
    <property type="entry name" value="Cu,Zn superoxide dismutase-like"/>
    <property type="match status" value="1"/>
</dbReference>
<protein>
    <submittedName>
        <fullName evidence="4">Superoxide dismutase family protein</fullName>
    </submittedName>
</protein>
<gene>
    <name evidence="4" type="ORF">IFK94_14650</name>
</gene>
<feature type="region of interest" description="Disordered" evidence="2">
    <location>
        <begin position="34"/>
        <end position="57"/>
    </location>
</feature>
<dbReference type="EMBL" id="JACXWD010000079">
    <property type="protein sequence ID" value="MBD3869358.1"/>
    <property type="molecule type" value="Genomic_DNA"/>
</dbReference>
<dbReference type="Gene3D" id="2.60.40.200">
    <property type="entry name" value="Superoxide dismutase, copper/zinc binding domain"/>
    <property type="match status" value="1"/>
</dbReference>
<dbReference type="PRINTS" id="PR00068">
    <property type="entry name" value="CUZNDISMTASE"/>
</dbReference>
<dbReference type="Proteomes" id="UP000648239">
    <property type="component" value="Unassembled WGS sequence"/>
</dbReference>
<dbReference type="PROSITE" id="PS00087">
    <property type="entry name" value="SOD_CU_ZN_1"/>
    <property type="match status" value="1"/>
</dbReference>
<reference evidence="4 5" key="1">
    <citation type="submission" date="2020-08" db="EMBL/GenBank/DDBJ databases">
        <title>Acidobacteriota in marine sediments use diverse sulfur dissimilation pathways.</title>
        <authorList>
            <person name="Wasmund K."/>
        </authorList>
    </citation>
    <scope>NUCLEOTIDE SEQUENCE [LARGE SCALE GENOMIC DNA]</scope>
    <source>
        <strain evidence="4">MAG AM4</strain>
    </source>
</reference>
<comment type="similarity">
    <text evidence="1">Belongs to the Cu-Zn superoxide dismutase family.</text>
</comment>
<evidence type="ECO:0000256" key="1">
    <source>
        <dbReference type="ARBA" id="ARBA00010457"/>
    </source>
</evidence>
<comment type="caution">
    <text evidence="4">The sequence shown here is derived from an EMBL/GenBank/DDBJ whole genome shotgun (WGS) entry which is preliminary data.</text>
</comment>
<name>A0A8J7CMH0_9BACT</name>
<evidence type="ECO:0000259" key="3">
    <source>
        <dbReference type="Pfam" id="PF00080"/>
    </source>
</evidence>
<dbReference type="InterPro" id="IPR024134">
    <property type="entry name" value="SOD_Cu/Zn_/chaperone"/>
</dbReference>
<dbReference type="InterPro" id="IPR001424">
    <property type="entry name" value="SOD_Cu_Zn_dom"/>
</dbReference>
<dbReference type="GO" id="GO:0006801">
    <property type="term" value="P:superoxide metabolic process"/>
    <property type="evidence" value="ECO:0007669"/>
    <property type="project" value="InterPro"/>
</dbReference>
<evidence type="ECO:0000313" key="4">
    <source>
        <dbReference type="EMBL" id="MBD3869358.1"/>
    </source>
</evidence>
<dbReference type="AlphaFoldDB" id="A0A8J7CMH0"/>
<feature type="domain" description="Superoxide dismutase copper/zinc binding" evidence="3">
    <location>
        <begin position="2"/>
        <end position="131"/>
    </location>
</feature>
<dbReference type="GO" id="GO:0005507">
    <property type="term" value="F:copper ion binding"/>
    <property type="evidence" value="ECO:0007669"/>
    <property type="project" value="InterPro"/>
</dbReference>